<evidence type="ECO:0000313" key="20">
    <source>
        <dbReference type="Proteomes" id="UP000050515"/>
    </source>
</evidence>
<comment type="function">
    <text evidence="15">Required for the formation of a threonylcarbamoyl group on adenosine at position 37 (t(6)A37) in tRNAs that read codons beginning with adenine. Is a component of the KEOPS complex that is probably involved in the transfer of the threonylcarbamoyl moiety of threonylcarbamoyl-AMP (TC-AMP) to the N6 group of A37. The Kae1 domain likely plays a direct catalytic role in this reaction. The Bud32 domain probably displays kinase activity that regulates Kae1 function.</text>
</comment>
<evidence type="ECO:0000259" key="16">
    <source>
        <dbReference type="PROSITE" id="PS50011"/>
    </source>
</evidence>
<evidence type="ECO:0000256" key="15">
    <source>
        <dbReference type="HAMAP-Rule" id="MF_01447"/>
    </source>
</evidence>
<dbReference type="InterPro" id="IPR017861">
    <property type="entry name" value="KAE1/TsaD"/>
</dbReference>
<feature type="binding site" evidence="15">
    <location>
        <position position="257"/>
    </location>
    <ligand>
        <name>L-threonylcarbamoyladenylate</name>
        <dbReference type="ChEBI" id="CHEBI:73682"/>
    </ligand>
</feature>
<protein>
    <recommendedName>
        <fullName evidence="15">Probable bifunctional tRNA threonylcarbamoyladenosine biosynthesis protein</fullName>
    </recommendedName>
    <domain>
        <recommendedName>
            <fullName evidence="15">tRNA N6-adenosine threonylcarbamoyltransferase</fullName>
            <ecNumber evidence="15">2.3.1.234</ecNumber>
        </recommendedName>
        <alternativeName>
            <fullName evidence="15">tRNA threonylcarbamoyladenosine biosynthesis protein Kae1</fullName>
        </alternativeName>
        <alternativeName>
            <fullName evidence="15">t(6)A37 threonylcarbamoyladenosine biosynthesis protein Kae1</fullName>
        </alternativeName>
    </domain>
    <domain>
        <recommendedName>
            <fullName evidence="15">Serine/threonine-protein kinase Bud32</fullName>
            <ecNumber evidence="15">2.7.11.1</ecNumber>
        </recommendedName>
    </domain>
</protein>
<dbReference type="InterPro" id="IPR043129">
    <property type="entry name" value="ATPase_NBD"/>
</dbReference>
<dbReference type="GeneID" id="84222196"/>
<comment type="catalytic activity">
    <reaction evidence="13 15">
        <text>L-threonylcarbamoyladenylate + adenosine(37) in tRNA = N(6)-L-threonylcarbamoyladenosine(37) in tRNA + AMP + H(+)</text>
        <dbReference type="Rhea" id="RHEA:37059"/>
        <dbReference type="Rhea" id="RHEA-COMP:10162"/>
        <dbReference type="Rhea" id="RHEA-COMP:10163"/>
        <dbReference type="ChEBI" id="CHEBI:15378"/>
        <dbReference type="ChEBI" id="CHEBI:73682"/>
        <dbReference type="ChEBI" id="CHEBI:74411"/>
        <dbReference type="ChEBI" id="CHEBI:74418"/>
        <dbReference type="ChEBI" id="CHEBI:456215"/>
        <dbReference type="EC" id="2.3.1.234"/>
    </reaction>
</comment>
<dbReference type="GO" id="GO:0002949">
    <property type="term" value="P:tRNA threonylcarbamoyladenosine modification"/>
    <property type="evidence" value="ECO:0007669"/>
    <property type="project" value="UniProtKB-UniRule"/>
</dbReference>
<dbReference type="FunFam" id="3.30.420.40:FF:000037">
    <property type="entry name" value="Probable tRNA N6-adenosine threonylcarbamoyltransferase"/>
    <property type="match status" value="1"/>
</dbReference>
<feature type="region of interest" description="Kae1" evidence="15">
    <location>
        <begin position="1"/>
        <end position="324"/>
    </location>
</feature>
<name>A0A0P9D9V1_9ARCH</name>
<dbReference type="Gene3D" id="3.30.420.40">
    <property type="match status" value="2"/>
</dbReference>
<feature type="domain" description="Protein kinase" evidence="16">
    <location>
        <begin position="328"/>
        <end position="535"/>
    </location>
</feature>
<evidence type="ECO:0000256" key="9">
    <source>
        <dbReference type="ARBA" id="ARBA00023004"/>
    </source>
</evidence>
<dbReference type="NCBIfam" id="TIGR03722">
    <property type="entry name" value="arch_KAE1"/>
    <property type="match status" value="1"/>
</dbReference>
<dbReference type="GO" id="GO:0004222">
    <property type="term" value="F:metalloendopeptidase activity"/>
    <property type="evidence" value="ECO:0007669"/>
    <property type="project" value="InterPro"/>
</dbReference>
<dbReference type="EC" id="2.3.1.234" evidence="15"/>
<feature type="binding site" evidence="15">
    <location>
        <begin position="128"/>
        <end position="132"/>
    </location>
    <ligand>
        <name>L-threonylcarbamoyladenylate</name>
        <dbReference type="ChEBI" id="CHEBI:73682"/>
    </ligand>
</feature>
<dbReference type="SUPFAM" id="SSF53067">
    <property type="entry name" value="Actin-like ATPase domain"/>
    <property type="match status" value="1"/>
</dbReference>
<dbReference type="GO" id="GO:0005737">
    <property type="term" value="C:cytoplasm"/>
    <property type="evidence" value="ECO:0007669"/>
    <property type="project" value="UniProtKB-SubCell"/>
</dbReference>
<feature type="binding site" evidence="15">
    <location>
        <position position="107"/>
    </location>
    <ligand>
        <name>Fe cation</name>
        <dbReference type="ChEBI" id="CHEBI:24875"/>
    </ligand>
</feature>
<dbReference type="InterPro" id="IPR000719">
    <property type="entry name" value="Prot_kinase_dom"/>
</dbReference>
<dbReference type="NCBIfam" id="NF007174">
    <property type="entry name" value="PRK09605.1"/>
    <property type="match status" value="1"/>
</dbReference>
<comment type="catalytic activity">
    <reaction evidence="14 15">
        <text>L-seryl-[protein] + ATP = O-phospho-L-seryl-[protein] + ADP + H(+)</text>
        <dbReference type="Rhea" id="RHEA:17989"/>
        <dbReference type="Rhea" id="RHEA-COMP:9863"/>
        <dbReference type="Rhea" id="RHEA-COMP:11604"/>
        <dbReference type="ChEBI" id="CHEBI:15378"/>
        <dbReference type="ChEBI" id="CHEBI:29999"/>
        <dbReference type="ChEBI" id="CHEBI:30616"/>
        <dbReference type="ChEBI" id="CHEBI:83421"/>
        <dbReference type="ChEBI" id="CHEBI:456216"/>
        <dbReference type="EC" id="2.7.11.1"/>
    </reaction>
</comment>
<reference evidence="18 19" key="2">
    <citation type="submission" date="2015-09" db="EMBL/GenBank/DDBJ databases">
        <title>Heavy metals and arsenic resistance mechanisms in polyextremophilic archaea of the family Ferroplasmaceae.</title>
        <authorList>
            <person name="Bulaev A.G."/>
            <person name="Kanygina A.V."/>
        </authorList>
    </citation>
    <scope>NUCLEOTIDE SEQUENCE [LARGE SCALE GENOMIC DNA]</scope>
    <source>
        <strain evidence="18 19">VT</strain>
    </source>
</reference>
<dbReference type="GO" id="GO:0004712">
    <property type="term" value="F:protein serine/threonine/tyrosine kinase activity"/>
    <property type="evidence" value="ECO:0007669"/>
    <property type="project" value="UniProtKB-UniRule"/>
</dbReference>
<dbReference type="InterPro" id="IPR017860">
    <property type="entry name" value="Peptidase_M22_CS"/>
</dbReference>
<dbReference type="GO" id="GO:0005524">
    <property type="term" value="F:ATP binding"/>
    <property type="evidence" value="ECO:0007669"/>
    <property type="project" value="UniProtKB-UniRule"/>
</dbReference>
<comment type="catalytic activity">
    <reaction evidence="12 15">
        <text>L-threonyl-[protein] + ATP = O-phospho-L-threonyl-[protein] + ADP + H(+)</text>
        <dbReference type="Rhea" id="RHEA:46608"/>
        <dbReference type="Rhea" id="RHEA-COMP:11060"/>
        <dbReference type="Rhea" id="RHEA-COMP:11605"/>
        <dbReference type="ChEBI" id="CHEBI:15378"/>
        <dbReference type="ChEBI" id="CHEBI:30013"/>
        <dbReference type="ChEBI" id="CHEBI:30616"/>
        <dbReference type="ChEBI" id="CHEBI:61977"/>
        <dbReference type="ChEBI" id="CHEBI:456216"/>
        <dbReference type="EC" id="2.7.11.1"/>
    </reaction>
</comment>
<evidence type="ECO:0000256" key="14">
    <source>
        <dbReference type="ARBA" id="ARBA00048679"/>
    </source>
</evidence>
<dbReference type="PIRSF" id="PIRSF036401">
    <property type="entry name" value="Gcp_STYKS"/>
    <property type="match status" value="1"/>
</dbReference>
<comment type="subunit">
    <text evidence="15">Component of the KEOPS complex that consists of Kae1, Bud32, Cgi121 and Pcc1; the whole complex dimerizes.</text>
</comment>
<dbReference type="InterPro" id="IPR011009">
    <property type="entry name" value="Kinase-like_dom_sf"/>
</dbReference>
<evidence type="ECO:0000256" key="13">
    <source>
        <dbReference type="ARBA" id="ARBA00048117"/>
    </source>
</evidence>
<keyword evidence="11 15" id="KW-0012">Acyltransferase</keyword>
<dbReference type="InterPro" id="IPR009220">
    <property type="entry name" value="tRNA_threonyl_synthase/kinase"/>
</dbReference>
<evidence type="ECO:0000256" key="11">
    <source>
        <dbReference type="ARBA" id="ARBA00023315"/>
    </source>
</evidence>
<feature type="binding site" evidence="15">
    <location>
        <begin position="334"/>
        <end position="342"/>
    </location>
    <ligand>
        <name>ATP</name>
        <dbReference type="ChEBI" id="CHEBI:30616"/>
    </ligand>
</feature>
<feature type="binding site" evidence="15">
    <location>
        <position position="128"/>
    </location>
    <ligand>
        <name>Fe cation</name>
        <dbReference type="ChEBI" id="CHEBI:24875"/>
    </ligand>
</feature>
<dbReference type="NCBIfam" id="TIGR03724">
    <property type="entry name" value="arch_bud32"/>
    <property type="match status" value="1"/>
</dbReference>
<dbReference type="GO" id="GO:0005506">
    <property type="term" value="F:iron ion binding"/>
    <property type="evidence" value="ECO:0007669"/>
    <property type="project" value="UniProtKB-UniRule"/>
</dbReference>
<feature type="binding site" evidence="15">
    <location>
        <position position="177"/>
    </location>
    <ligand>
        <name>L-threonylcarbamoyladenylate</name>
        <dbReference type="ChEBI" id="CHEBI:73682"/>
    </ligand>
</feature>
<keyword evidence="10 15" id="KW-0511">Multifunctional enzyme</keyword>
<comment type="cofactor">
    <cofactor evidence="15">
        <name>Fe(2+)</name>
        <dbReference type="ChEBI" id="CHEBI:29033"/>
    </cofactor>
    <text evidence="15">Binds 1 Fe(2+) ion per subunit.</text>
</comment>
<dbReference type="Pfam" id="PF01163">
    <property type="entry name" value="RIO1"/>
    <property type="match status" value="1"/>
</dbReference>
<evidence type="ECO:0000313" key="17">
    <source>
        <dbReference type="EMBL" id="KPV46347.1"/>
    </source>
</evidence>
<feature type="binding site" evidence="15">
    <location>
        <position position="160"/>
    </location>
    <ligand>
        <name>L-threonylcarbamoyladenylate</name>
        <dbReference type="ChEBI" id="CHEBI:73682"/>
    </ligand>
</feature>
<dbReference type="GO" id="GO:0004674">
    <property type="term" value="F:protein serine/threonine kinase activity"/>
    <property type="evidence" value="ECO:0007669"/>
    <property type="project" value="UniProtKB-KW"/>
</dbReference>
<dbReference type="EC" id="2.7.11.1" evidence="15"/>
<proteinExistence type="inferred from homology"/>
<keyword evidence="5 15" id="KW-0479">Metal-binding</keyword>
<dbReference type="PATRIC" id="fig|507754.4.peg.1693"/>
<dbReference type="HAMAP" id="MF_01447">
    <property type="entry name" value="Kae1_Bud32_arch"/>
    <property type="match status" value="1"/>
</dbReference>
<feature type="binding site" evidence="15">
    <location>
        <position position="285"/>
    </location>
    <ligand>
        <name>Fe cation</name>
        <dbReference type="ChEBI" id="CHEBI:24875"/>
    </ligand>
</feature>
<keyword evidence="9 15" id="KW-0408">Iron</keyword>
<feature type="binding site" evidence="15">
    <location>
        <position position="173"/>
    </location>
    <ligand>
        <name>L-threonylcarbamoyladenylate</name>
        <dbReference type="ChEBI" id="CHEBI:73682"/>
    </ligand>
</feature>
<comment type="subcellular location">
    <subcellularLocation>
        <location evidence="15">Cytoplasm</location>
    </subcellularLocation>
</comment>
<dbReference type="EMBL" id="LKBG01000001">
    <property type="protein sequence ID" value="KQB36709.1"/>
    <property type="molecule type" value="Genomic_DNA"/>
</dbReference>
<dbReference type="Gene3D" id="3.30.200.20">
    <property type="entry name" value="Phosphorylase Kinase, domain 1"/>
    <property type="match status" value="1"/>
</dbReference>
<dbReference type="Gene3D" id="1.10.510.10">
    <property type="entry name" value="Transferase(Phosphotransferase) domain 1"/>
    <property type="match status" value="1"/>
</dbReference>
<dbReference type="PROSITE" id="PS50011">
    <property type="entry name" value="PROTEIN_KINASE_DOM"/>
    <property type="match status" value="1"/>
</dbReference>
<comment type="similarity">
    <text evidence="15">In the C-terminal section; belongs to the protein kinase superfamily. Tyr protein kinase family. BUD32 subfamily.</text>
</comment>
<evidence type="ECO:0000256" key="3">
    <source>
        <dbReference type="ARBA" id="ARBA00022679"/>
    </source>
</evidence>
<evidence type="ECO:0000256" key="1">
    <source>
        <dbReference type="ARBA" id="ARBA00022490"/>
    </source>
</evidence>
<dbReference type="AlphaFoldDB" id="A0A0P9D9V1"/>
<evidence type="ECO:0000313" key="19">
    <source>
        <dbReference type="Proteomes" id="UP000050320"/>
    </source>
</evidence>
<dbReference type="RefSeq" id="WP_048101778.1">
    <property type="nucleotide sequence ID" value="NZ_JBBYJF010000003.1"/>
</dbReference>
<dbReference type="GO" id="GO:0061711">
    <property type="term" value="F:tRNA N(6)-L-threonylcarbamoyladenine synthase activity"/>
    <property type="evidence" value="ECO:0007669"/>
    <property type="project" value="UniProtKB-EC"/>
</dbReference>
<dbReference type="PROSITE" id="PS01016">
    <property type="entry name" value="GLYCOPROTEASE"/>
    <property type="match status" value="1"/>
</dbReference>
<evidence type="ECO:0000256" key="5">
    <source>
        <dbReference type="ARBA" id="ARBA00022723"/>
    </source>
</evidence>
<dbReference type="InterPro" id="IPR034680">
    <property type="entry name" value="Kae1_archaea_euk"/>
</dbReference>
<keyword evidence="6 15" id="KW-0547">Nucleotide-binding</keyword>
<keyword evidence="3 15" id="KW-0808">Transferase</keyword>
<evidence type="ECO:0000256" key="2">
    <source>
        <dbReference type="ARBA" id="ARBA00022527"/>
    </source>
</evidence>
<accession>A0A0P9D9V1</accession>
<evidence type="ECO:0000256" key="4">
    <source>
        <dbReference type="ARBA" id="ARBA00022694"/>
    </source>
</evidence>
<dbReference type="Proteomes" id="UP000050320">
    <property type="component" value="Unassembled WGS sequence"/>
</dbReference>
<keyword evidence="8 15" id="KW-0067">ATP-binding</keyword>
<dbReference type="InterPro" id="IPR018934">
    <property type="entry name" value="RIO_dom"/>
</dbReference>
<feature type="active site" description="Proton acceptor; for kinase activity" evidence="15">
    <location>
        <position position="452"/>
    </location>
</feature>
<keyword evidence="2 15" id="KW-0723">Serine/threonine-protein kinase</keyword>
<organism evidence="17 20">
    <name type="scientific">Acidiplasma aeolicum</name>
    <dbReference type="NCBI Taxonomy" id="507754"/>
    <lineage>
        <taxon>Archaea</taxon>
        <taxon>Methanobacteriati</taxon>
        <taxon>Thermoplasmatota</taxon>
        <taxon>Thermoplasmata</taxon>
        <taxon>Thermoplasmatales</taxon>
        <taxon>Ferroplasmaceae</taxon>
        <taxon>Acidiplasma</taxon>
    </lineage>
</organism>
<dbReference type="SUPFAM" id="SSF56112">
    <property type="entry name" value="Protein kinase-like (PK-like)"/>
    <property type="match status" value="1"/>
</dbReference>
<dbReference type="Pfam" id="PF00814">
    <property type="entry name" value="TsaD"/>
    <property type="match status" value="1"/>
</dbReference>
<dbReference type="HAMAP" id="MF_01446">
    <property type="entry name" value="Kae1"/>
    <property type="match status" value="1"/>
</dbReference>
<evidence type="ECO:0000313" key="18">
    <source>
        <dbReference type="EMBL" id="KQB36709.1"/>
    </source>
</evidence>
<evidence type="ECO:0000256" key="6">
    <source>
        <dbReference type="ARBA" id="ARBA00022741"/>
    </source>
</evidence>
<feature type="binding site" evidence="15">
    <location>
        <position position="355"/>
    </location>
    <ligand>
        <name>ATP</name>
        <dbReference type="ChEBI" id="CHEBI:30616"/>
    </ligand>
</feature>
<comment type="similarity">
    <text evidence="15">In the N-terminal section; belongs to the KAE1 / TsaD family.</text>
</comment>
<dbReference type="OrthoDB" id="6818at2157"/>
<dbReference type="Proteomes" id="UP000050515">
    <property type="component" value="Unassembled WGS sequence"/>
</dbReference>
<dbReference type="NCBIfam" id="TIGR00329">
    <property type="entry name" value="gcp_kae1"/>
    <property type="match status" value="1"/>
</dbReference>
<keyword evidence="4 15" id="KW-0819">tRNA processing</keyword>
<evidence type="ECO:0000256" key="10">
    <source>
        <dbReference type="ARBA" id="ARBA00023268"/>
    </source>
</evidence>
<evidence type="ECO:0000256" key="12">
    <source>
        <dbReference type="ARBA" id="ARBA00047899"/>
    </source>
</evidence>
<dbReference type="EMBL" id="LJCQ01000260">
    <property type="protein sequence ID" value="KPV46347.1"/>
    <property type="molecule type" value="Genomic_DNA"/>
</dbReference>
<reference evidence="17 20" key="1">
    <citation type="submission" date="2015-09" db="EMBL/GenBank/DDBJ databases">
        <title>Draft genome sequence of Acidiplasma aeolicum DSM 18409.</title>
        <authorList>
            <person name="Hemp J."/>
        </authorList>
    </citation>
    <scope>NUCLEOTIDE SEQUENCE [LARGE SCALE GENOMIC DNA]</scope>
    <source>
        <strain evidence="17 20">V</strain>
    </source>
</reference>
<evidence type="ECO:0000256" key="7">
    <source>
        <dbReference type="ARBA" id="ARBA00022777"/>
    </source>
</evidence>
<keyword evidence="1 15" id="KW-0963">Cytoplasm</keyword>
<comment type="caution">
    <text evidence="17">The sequence shown here is derived from an EMBL/GenBank/DDBJ whole genome shotgun (WGS) entry which is preliminary data.</text>
</comment>
<evidence type="ECO:0000256" key="8">
    <source>
        <dbReference type="ARBA" id="ARBA00022840"/>
    </source>
</evidence>
<dbReference type="CDD" id="cd24131">
    <property type="entry name" value="ASKHA_NBD_Kae1_arch_bac"/>
    <property type="match status" value="1"/>
</dbReference>
<feature type="binding site" evidence="15">
    <location>
        <position position="111"/>
    </location>
    <ligand>
        <name>Fe cation</name>
        <dbReference type="ChEBI" id="CHEBI:24875"/>
    </ligand>
</feature>
<gene>
    <name evidence="18" type="ORF">AOG54_00040</name>
    <name evidence="17" type="ORF">SE19_05930</name>
</gene>
<dbReference type="PANTHER" id="PTHR11735">
    <property type="entry name" value="TRNA N6-ADENOSINE THREONYLCARBAMOYLTRANSFERASE"/>
    <property type="match status" value="1"/>
</dbReference>
<dbReference type="InterPro" id="IPR022495">
    <property type="entry name" value="Bud32"/>
</dbReference>
<dbReference type="PANTHER" id="PTHR11735:SF14">
    <property type="entry name" value="TRNA N6-ADENOSINE THREONYLCARBAMOYLTRANSFERASE"/>
    <property type="match status" value="1"/>
</dbReference>
<dbReference type="GO" id="GO:0000408">
    <property type="term" value="C:EKC/KEOPS complex"/>
    <property type="evidence" value="ECO:0007669"/>
    <property type="project" value="InterPro"/>
</dbReference>
<keyword evidence="19" id="KW-1185">Reference proteome</keyword>
<sequence>MIVLGIEGTAHTISAGIVDDSRILANASSTYIPDHGGIHPREAAIHHADKIMDVMHKAFEEAKIGPDKVDLVSFSQGPGLGPCLRIAAVAARSFSLKYNIPILGVNHPLGHVEIGRKLSGAIDPIMLYISGGNTQIIAHEAGRYRVLGETMDIGLGNLLDKFARDSGIPFPGGPVIERLALKGRKLLDLPYSVKGMDTSFSGIYTASKRYLETGERLEDICFSIQETSFAMVIEVLERALYYTSKNEILLAGGVARNDRLRSMILEMAESSGYKAYLTDKKYCMDNGAMIAQAGLLMYKNGARQQIMETRVNQRFRIDEVEVPWIKSVKIEACVNRGAESKITRKDFYGRDVIMKERLIKSYRNKKLDKKIRNERTRNEFMILYKLQSAGIKSPMVYDYDKYQNILTIQYIPGITLNQALNDNHDKEFYLDLMDKLGNTIALMHNNKISHGDLNPNNIIINGTQIYLIDPSMGKYLAKEEDLADDIFLFTESLKNLYENGKTLEKLFIDSYKKYYKNPEDVLALVKEIADRRRYV</sequence>
<dbReference type="PRINTS" id="PR00789">
    <property type="entry name" value="OSIALOPTASE"/>
</dbReference>
<dbReference type="GO" id="GO:0008270">
    <property type="term" value="F:zinc ion binding"/>
    <property type="evidence" value="ECO:0007669"/>
    <property type="project" value="InterPro"/>
</dbReference>
<dbReference type="InterPro" id="IPR000905">
    <property type="entry name" value="Gcp-like_dom"/>
</dbReference>
<keyword evidence="7 15" id="KW-0418">Kinase</keyword>